<feature type="domain" description="FlgD/Vpr Ig-like" evidence="1">
    <location>
        <begin position="134"/>
        <end position="196"/>
    </location>
</feature>
<gene>
    <name evidence="2" type="ORF">OS242_07545</name>
</gene>
<evidence type="ECO:0000313" key="3">
    <source>
        <dbReference type="Proteomes" id="UP001208017"/>
    </source>
</evidence>
<feature type="domain" description="FlgD/Vpr Ig-like" evidence="1">
    <location>
        <begin position="859"/>
        <end position="927"/>
    </location>
</feature>
<dbReference type="Pfam" id="PF13860">
    <property type="entry name" value="FlgD_ig"/>
    <property type="match status" value="8"/>
</dbReference>
<protein>
    <submittedName>
        <fullName evidence="2">Ig-like domain repeat protein</fullName>
    </submittedName>
</protein>
<evidence type="ECO:0000259" key="1">
    <source>
        <dbReference type="Pfam" id="PF13860"/>
    </source>
</evidence>
<comment type="caution">
    <text evidence="2">The sequence shown here is derived from an EMBL/GenBank/DDBJ whole genome shotgun (WGS) entry which is preliminary data.</text>
</comment>
<accession>A0ABT3X023</accession>
<feature type="domain" description="FlgD/Vpr Ig-like" evidence="1">
    <location>
        <begin position="442"/>
        <end position="513"/>
    </location>
</feature>
<keyword evidence="3" id="KW-1185">Reference proteome</keyword>
<dbReference type="EMBL" id="JAPMLT010000003">
    <property type="protein sequence ID" value="MCX7569816.1"/>
    <property type="molecule type" value="Genomic_DNA"/>
</dbReference>
<feature type="domain" description="FlgD/Vpr Ig-like" evidence="1">
    <location>
        <begin position="34"/>
        <end position="103"/>
    </location>
</feature>
<feature type="domain" description="FlgD/Vpr Ig-like" evidence="1">
    <location>
        <begin position="651"/>
        <end position="720"/>
    </location>
</feature>
<proteinExistence type="predicted"/>
<dbReference type="Gene3D" id="2.60.40.4070">
    <property type="match status" value="9"/>
</dbReference>
<reference evidence="2 3" key="1">
    <citation type="submission" date="2022-11" db="EMBL/GenBank/DDBJ databases">
        <title>Study of microbial diversity in lake waters.</title>
        <authorList>
            <person name="Zhang J."/>
        </authorList>
    </citation>
    <scope>NUCLEOTIDE SEQUENCE [LARGE SCALE GENOMIC DNA]</scope>
    <source>
        <strain evidence="2 3">DT12</strain>
    </source>
</reference>
<feature type="domain" description="FlgD/Vpr Ig-like" evidence="1">
    <location>
        <begin position="546"/>
        <end position="616"/>
    </location>
</feature>
<organism evidence="2 3">
    <name type="scientific">Tumebacillus lacus</name>
    <dbReference type="NCBI Taxonomy" id="2995335"/>
    <lineage>
        <taxon>Bacteria</taxon>
        <taxon>Bacillati</taxon>
        <taxon>Bacillota</taxon>
        <taxon>Bacilli</taxon>
        <taxon>Bacillales</taxon>
        <taxon>Alicyclobacillaceae</taxon>
        <taxon>Tumebacillus</taxon>
    </lineage>
</organism>
<feature type="domain" description="FlgD/Vpr Ig-like" evidence="1">
    <location>
        <begin position="337"/>
        <end position="406"/>
    </location>
</feature>
<feature type="domain" description="FlgD/Vpr Ig-like" evidence="1">
    <location>
        <begin position="755"/>
        <end position="824"/>
    </location>
</feature>
<dbReference type="Proteomes" id="UP001208017">
    <property type="component" value="Unassembled WGS sequence"/>
</dbReference>
<evidence type="ECO:0000313" key="2">
    <source>
        <dbReference type="EMBL" id="MCX7569816.1"/>
    </source>
</evidence>
<sequence length="943" mass="99785">MVDAEAAVTLAYDSYPAPLLTLDGDENDPLFPDGLQKARINFTLGEPANVSVKVVDEIGTVLRTVLSSQDLPAGPHSVEWDGRYLAAGLMPPGTYTYVLEATGSKGTVQKSGTIEVLKAYLTIDYWKKRFNTSGTSVDFQLSESANVGMEVYNAEGQLIRTIPTKAVSGSGDPWIYWDAKDDHGATVPQGVYTMRLFGTTLTGQEIRPIEVTAEADYVAPELTVQEVQPNPFVPGQEQAAFVFSLSERSWVQFQIYDLNDVHVAQPGGKMLDAGVHQIEWNGLDNNQKLIKEGWYKYKVTYDDSASNLGVEQSGQLYADTTKAAITNVSDSADPFKVTGTTKNTIKFTLNEPMQTKVTVQDAAGQPVRTLSDGSRVSGTHSVTWDGKDAAGQLVAEGLYTYRIEALDNLNRPVSEVEGTIYADKTAPVVGEALLTPNPFAPDGTNHATLSYMLSEDAKVTATVYNSAGTQVKSLAASLAQTAGAQTLQWDGKNASGVLVGDDKYTYKITATDAAGWASVLNTGTFIVEGKLPTITNVKDTVDPFKVTGTSTSTISYTLSEAAQVNVEILDASGQPVRHLYAGQQTAGSKSVTWNGKDDAGALVDDGTYTYQITAVDTAGKVALPATGTITTDKTTPVISPFAVTAEPIDTTAGGTAEIAYTLSEQAKVTVGVYNSSNTLVKTLVSSALQSGSQTLTWDGKNSSGVLMGDGVYTIKVTATDLTGWVAAPVSAGVTVEGRAPQLTAVSDSPDPFRPTGTTTNTIRYTLSENAVVSVVVYDEAGQPVKKLYDAQTLAGSKSLTWNGKDESGVIVGSGTYTYRIAATDSFGKTSEVSGTIFVDVTPPAVTELMISENPFTPLGTNTTEIRYTLGENAKVTVAVLNGSNTVIRTISSNLAQTAGSNAVLWNGKNSSNVLVTAGTYTVRVTAVDSVGNSTVQTEVVTVQ</sequence>
<name>A0ABT3X023_9BACL</name>
<dbReference type="InterPro" id="IPR025965">
    <property type="entry name" value="FlgD/Vpr_Ig-like"/>
</dbReference>